<evidence type="ECO:0000313" key="1">
    <source>
        <dbReference type="EMBL" id="EKT60304.1"/>
    </source>
</evidence>
<sequence>MNIAQRLQDKGIQIGIQEGIQKARRETAQQLFKMKIDIEIILKATGLTHQDLLLLTQENTVYSQQ</sequence>
<gene>
    <name evidence="1" type="ORF">OOA_12845</name>
</gene>
<reference evidence="1 2" key="1">
    <citation type="journal article" date="2012" name="BMC Genomics">
        <title>Comparative genomics of bacteria in the genus Providencia isolated from wild Drosophila melanogaster.</title>
        <authorList>
            <person name="Galac M.R."/>
            <person name="Lazzaro B.P."/>
        </authorList>
    </citation>
    <scope>NUCLEOTIDE SEQUENCE [LARGE SCALE GENOMIC DNA]</scope>
    <source>
        <strain evidence="1 2">DSM 19968</strain>
    </source>
</reference>
<dbReference type="PATRIC" id="fig|1141662.3.peg.2611"/>
<proteinExistence type="predicted"/>
<keyword evidence="2" id="KW-1185">Reference proteome</keyword>
<protein>
    <recommendedName>
        <fullName evidence="3">Transposase</fullName>
    </recommendedName>
</protein>
<name>K8WIE3_9GAMM</name>
<dbReference type="AlphaFoldDB" id="K8WIE3"/>
<evidence type="ECO:0008006" key="3">
    <source>
        <dbReference type="Google" id="ProtNLM"/>
    </source>
</evidence>
<accession>K8WIE3</accession>
<dbReference type="HOGENOM" id="CLU_2846286_0_0_6"/>
<dbReference type="Proteomes" id="UP000009336">
    <property type="component" value="Unassembled WGS sequence"/>
</dbReference>
<evidence type="ECO:0000313" key="2">
    <source>
        <dbReference type="Proteomes" id="UP000009336"/>
    </source>
</evidence>
<comment type="caution">
    <text evidence="1">The sequence shown here is derived from an EMBL/GenBank/DDBJ whole genome shotgun (WGS) entry which is preliminary data.</text>
</comment>
<organism evidence="1 2">
    <name type="scientific">Providencia burhodogranariea DSM 19968</name>
    <dbReference type="NCBI Taxonomy" id="1141662"/>
    <lineage>
        <taxon>Bacteria</taxon>
        <taxon>Pseudomonadati</taxon>
        <taxon>Pseudomonadota</taxon>
        <taxon>Gammaproteobacteria</taxon>
        <taxon>Enterobacterales</taxon>
        <taxon>Morganellaceae</taxon>
        <taxon>Providencia</taxon>
    </lineage>
</organism>
<dbReference type="EMBL" id="AKKL01000034">
    <property type="protein sequence ID" value="EKT60304.1"/>
    <property type="molecule type" value="Genomic_DNA"/>
</dbReference>